<organism evidence="2 3">
    <name type="scientific">Symbiodinium microadriaticum</name>
    <name type="common">Dinoflagellate</name>
    <name type="synonym">Zooxanthella microadriatica</name>
    <dbReference type="NCBI Taxonomy" id="2951"/>
    <lineage>
        <taxon>Eukaryota</taxon>
        <taxon>Sar</taxon>
        <taxon>Alveolata</taxon>
        <taxon>Dinophyceae</taxon>
        <taxon>Suessiales</taxon>
        <taxon>Symbiodiniaceae</taxon>
        <taxon>Symbiodinium</taxon>
    </lineage>
</organism>
<dbReference type="Proteomes" id="UP000186817">
    <property type="component" value="Unassembled WGS sequence"/>
</dbReference>
<evidence type="ECO:0000313" key="2">
    <source>
        <dbReference type="EMBL" id="OLQ12668.1"/>
    </source>
</evidence>
<dbReference type="AlphaFoldDB" id="A0A1Q9EYZ0"/>
<protein>
    <recommendedName>
        <fullName evidence="4">WWE domain-containing protein</fullName>
    </recommendedName>
</protein>
<feature type="region of interest" description="Disordered" evidence="1">
    <location>
        <begin position="571"/>
        <end position="611"/>
    </location>
</feature>
<proteinExistence type="predicted"/>
<feature type="compositionally biased region" description="Polar residues" evidence="1">
    <location>
        <begin position="40"/>
        <end position="58"/>
    </location>
</feature>
<feature type="region of interest" description="Disordered" evidence="1">
    <location>
        <begin position="40"/>
        <end position="107"/>
    </location>
</feature>
<keyword evidence="3" id="KW-1185">Reference proteome</keyword>
<evidence type="ECO:0008006" key="4">
    <source>
        <dbReference type="Google" id="ProtNLM"/>
    </source>
</evidence>
<comment type="caution">
    <text evidence="2">The sequence shown here is derived from an EMBL/GenBank/DDBJ whole genome shotgun (WGS) entry which is preliminary data.</text>
</comment>
<name>A0A1Q9EYZ0_SYMMI</name>
<dbReference type="EMBL" id="LSRX01000039">
    <property type="protein sequence ID" value="OLQ12668.1"/>
    <property type="molecule type" value="Genomic_DNA"/>
</dbReference>
<accession>A0A1Q9EYZ0</accession>
<dbReference type="OrthoDB" id="10631702at2759"/>
<evidence type="ECO:0000313" key="3">
    <source>
        <dbReference type="Proteomes" id="UP000186817"/>
    </source>
</evidence>
<evidence type="ECO:0000256" key="1">
    <source>
        <dbReference type="SAM" id="MobiDB-lite"/>
    </source>
</evidence>
<feature type="compositionally biased region" description="Basic and acidic residues" evidence="1">
    <location>
        <begin position="582"/>
        <end position="604"/>
    </location>
</feature>
<sequence>MVSRPWPCRLQGTSYVFELERGSRPQALYVAHRASQSLPLPLRQNSLSNRNTQTPSSSNRRKRLRDSLEESSGRGQNSLSNRNTQTPSSSNRATYQDGVGDADTTPSKRLHFTRSVHCVASCRDMGCCPSKGDAWKARLQDCRNRIMQKSWRHSLVTGAPPDVRQLGQLVSDLEQCHGWFDSEGKDHEALGIIQQLASAVIEELHSLLDVRLVREHRDVMQRMVGLAKQLDNFRVNKSDIVQRKYQAILGQVIRENLQSSTNFMAGHSDPEQLVLTCKQVVPNLKLAAALIGEAPELEGEFLNCGRGLCDQILSNLPTMMEVRPRDMAAIEDWSSRIDGLRSSLPRGRAWEPLLPRVKELRLVVAASLATSKLSELEASIGADVNISNVMRLIGDFNALCNDPDADQKAKLRGCLQKLSDAIQSAFDQAVDGGDTADMHKLLAESKELDEYQRRCLGDDAPAPISRSLEQRKAGVTLQSILSKAKNKVSQQTEALHALFVEAEANFKRVDPEKLDQKATGARWRFRLGSGKFRDYTEEKSQEVEHLYQDWCKKGKPTNKSESRYEITIQVKGGTASTKPATRTRERCPKELSHPGDPDWDERPEPPASLDMSEVTRDENYSLDFHLMTQVNLTRGGRGMRIINRQEGMTVAQTVTHGYFEKVSDFVRDAENALSQAEVELHLLGGSERAERQKEADALTQAMKPVLVEILRNLA</sequence>
<gene>
    <name evidence="2" type="ORF">AK812_SmicGene3391</name>
</gene>
<reference evidence="2 3" key="1">
    <citation type="submission" date="2016-02" db="EMBL/GenBank/DDBJ databases">
        <title>Genome analysis of coral dinoflagellate symbionts highlights evolutionary adaptations to a symbiotic lifestyle.</title>
        <authorList>
            <person name="Aranda M."/>
            <person name="Li Y."/>
            <person name="Liew Y.J."/>
            <person name="Baumgarten S."/>
            <person name="Simakov O."/>
            <person name="Wilson M."/>
            <person name="Piel J."/>
            <person name="Ashoor H."/>
            <person name="Bougouffa S."/>
            <person name="Bajic V.B."/>
            <person name="Ryu T."/>
            <person name="Ravasi T."/>
            <person name="Bayer T."/>
            <person name="Micklem G."/>
            <person name="Kim H."/>
            <person name="Bhak J."/>
            <person name="Lajeunesse T.C."/>
            <person name="Voolstra C.R."/>
        </authorList>
    </citation>
    <scope>NUCLEOTIDE SEQUENCE [LARGE SCALE GENOMIC DNA]</scope>
    <source>
        <strain evidence="2 3">CCMP2467</strain>
    </source>
</reference>
<feature type="compositionally biased region" description="Polar residues" evidence="1">
    <location>
        <begin position="73"/>
        <end position="94"/>
    </location>
</feature>